<organism evidence="2 3">
    <name type="scientific">Fulvimarina uroteuthidis</name>
    <dbReference type="NCBI Taxonomy" id="3098149"/>
    <lineage>
        <taxon>Bacteria</taxon>
        <taxon>Pseudomonadati</taxon>
        <taxon>Pseudomonadota</taxon>
        <taxon>Alphaproteobacteria</taxon>
        <taxon>Hyphomicrobiales</taxon>
        <taxon>Aurantimonadaceae</taxon>
        <taxon>Fulvimarina</taxon>
    </lineage>
</organism>
<reference evidence="2 3" key="1">
    <citation type="submission" date="2023-12" db="EMBL/GenBank/DDBJ databases">
        <title>Description of Novel Strain Fulvimarina sp. 2208YS6-2-32 isolated from Uroteuthis (Photololigo) edulis.</title>
        <authorList>
            <person name="Park J.-S."/>
        </authorList>
    </citation>
    <scope>NUCLEOTIDE SEQUENCE [LARGE SCALE GENOMIC DNA]</scope>
    <source>
        <strain evidence="2 3">2208YS6-2-32</strain>
    </source>
</reference>
<name>A0ABU5I260_9HYPH</name>
<protein>
    <submittedName>
        <fullName evidence="2">Glutathione S-transferase</fullName>
        <ecNumber evidence="2">2.5.1.18</ecNumber>
    </submittedName>
</protein>
<dbReference type="InterPro" id="IPR036249">
    <property type="entry name" value="Thioredoxin-like_sf"/>
</dbReference>
<comment type="caution">
    <text evidence="2">The sequence shown here is derived from an EMBL/GenBank/DDBJ whole genome shotgun (WGS) entry which is preliminary data.</text>
</comment>
<dbReference type="InterPro" id="IPR050213">
    <property type="entry name" value="GST_superfamily"/>
</dbReference>
<evidence type="ECO:0000313" key="2">
    <source>
        <dbReference type="EMBL" id="MDY8109068.1"/>
    </source>
</evidence>
<evidence type="ECO:0000313" key="3">
    <source>
        <dbReference type="Proteomes" id="UP001294412"/>
    </source>
</evidence>
<dbReference type="GO" id="GO:0004364">
    <property type="term" value="F:glutathione transferase activity"/>
    <property type="evidence" value="ECO:0007669"/>
    <property type="project" value="UniProtKB-EC"/>
</dbReference>
<keyword evidence="2" id="KW-0808">Transferase</keyword>
<dbReference type="SUPFAM" id="SSF47616">
    <property type="entry name" value="GST C-terminal domain-like"/>
    <property type="match status" value="1"/>
</dbReference>
<accession>A0ABU5I260</accession>
<dbReference type="Gene3D" id="1.20.1050.10">
    <property type="match status" value="1"/>
</dbReference>
<evidence type="ECO:0000259" key="1">
    <source>
        <dbReference type="PROSITE" id="PS50405"/>
    </source>
</evidence>
<dbReference type="SUPFAM" id="SSF52833">
    <property type="entry name" value="Thioredoxin-like"/>
    <property type="match status" value="1"/>
</dbReference>
<dbReference type="InterPro" id="IPR036282">
    <property type="entry name" value="Glutathione-S-Trfase_C_sf"/>
</dbReference>
<dbReference type="Proteomes" id="UP001294412">
    <property type="component" value="Unassembled WGS sequence"/>
</dbReference>
<feature type="domain" description="GST C-terminal" evidence="1">
    <location>
        <begin position="91"/>
        <end position="239"/>
    </location>
</feature>
<dbReference type="InterPro" id="IPR010987">
    <property type="entry name" value="Glutathione-S-Trfase_C-like"/>
</dbReference>
<dbReference type="CDD" id="cd03192">
    <property type="entry name" value="GST_C_Sigma_like"/>
    <property type="match status" value="1"/>
</dbReference>
<dbReference type="InterPro" id="IPR004046">
    <property type="entry name" value="GST_C"/>
</dbReference>
<dbReference type="PANTHER" id="PTHR11571">
    <property type="entry name" value="GLUTATHIONE S-TRANSFERASE"/>
    <property type="match status" value="1"/>
</dbReference>
<sequence length="242" mass="26515">MIDLYYWPTIPGRGEYVRLVLEAGGLAYRDVARLPVEEGGGIEPMAAIIEGRKGGFVPFAPPFIVDGGLLVSQTALCCAHVARRCGLVPTDPAGEAAALSIALTVMDLVSEVHDTHHPIAVSLRYEDQIDEARRRAADFRANRLPKFLSWSDNLIENNEHDSGWLVGRTMTYADLALFQTCRGLDHAFPNAMETAWPEAPKVKALARAIGDLASIAAYLASPRALPFNEDGIFRRYRDLDPA</sequence>
<dbReference type="EMBL" id="JAXLPB010000002">
    <property type="protein sequence ID" value="MDY8109068.1"/>
    <property type="molecule type" value="Genomic_DNA"/>
</dbReference>
<gene>
    <name evidence="2" type="ORF">U0C82_07910</name>
</gene>
<dbReference type="RefSeq" id="WP_322186530.1">
    <property type="nucleotide sequence ID" value="NZ_JAXLPB010000002.1"/>
</dbReference>
<dbReference type="EC" id="2.5.1.18" evidence="2"/>
<dbReference type="PANTHER" id="PTHR11571:SF263">
    <property type="entry name" value="GLUTATHIONE S-TRANSFERASE"/>
    <property type="match status" value="1"/>
</dbReference>
<dbReference type="Gene3D" id="3.40.30.10">
    <property type="entry name" value="Glutaredoxin"/>
    <property type="match status" value="1"/>
</dbReference>
<dbReference type="Pfam" id="PF14497">
    <property type="entry name" value="GST_C_3"/>
    <property type="match status" value="1"/>
</dbReference>
<dbReference type="PROSITE" id="PS50405">
    <property type="entry name" value="GST_CTER"/>
    <property type="match status" value="1"/>
</dbReference>
<proteinExistence type="predicted"/>
<keyword evidence="3" id="KW-1185">Reference proteome</keyword>